<feature type="compositionally biased region" description="Polar residues" evidence="1">
    <location>
        <begin position="91"/>
        <end position="103"/>
    </location>
</feature>
<sequence length="111" mass="11878">MGFLAGSLILRWATVNYSLYDSIIHGHYDPAAVDAAAAQAAGQAASATQAVPPSSELAALHVVTGRFNPGRVNDRHKSWRQVNTFFDVDAATNSHDGRSSNAERQGKKLTK</sequence>
<evidence type="ECO:0000313" key="3">
    <source>
        <dbReference type="Proteomes" id="UP001172684"/>
    </source>
</evidence>
<evidence type="ECO:0000313" key="2">
    <source>
        <dbReference type="EMBL" id="KAJ9653005.1"/>
    </source>
</evidence>
<name>A0ABQ9NH13_9PEZI</name>
<dbReference type="Proteomes" id="UP001172684">
    <property type="component" value="Unassembled WGS sequence"/>
</dbReference>
<proteinExistence type="predicted"/>
<dbReference type="EMBL" id="JAPDRL010000360">
    <property type="protein sequence ID" value="KAJ9653005.1"/>
    <property type="molecule type" value="Genomic_DNA"/>
</dbReference>
<gene>
    <name evidence="2" type="ORF">H2201_009184</name>
</gene>
<evidence type="ECO:0000256" key="1">
    <source>
        <dbReference type="SAM" id="MobiDB-lite"/>
    </source>
</evidence>
<protein>
    <submittedName>
        <fullName evidence="2">Uncharacterized protein</fullName>
    </submittedName>
</protein>
<organism evidence="2 3">
    <name type="scientific">Coniosporium apollinis</name>
    <dbReference type="NCBI Taxonomy" id="61459"/>
    <lineage>
        <taxon>Eukaryota</taxon>
        <taxon>Fungi</taxon>
        <taxon>Dikarya</taxon>
        <taxon>Ascomycota</taxon>
        <taxon>Pezizomycotina</taxon>
        <taxon>Dothideomycetes</taxon>
        <taxon>Dothideomycetes incertae sedis</taxon>
        <taxon>Coniosporium</taxon>
    </lineage>
</organism>
<feature type="region of interest" description="Disordered" evidence="1">
    <location>
        <begin position="90"/>
        <end position="111"/>
    </location>
</feature>
<keyword evidence="3" id="KW-1185">Reference proteome</keyword>
<accession>A0ABQ9NH13</accession>
<reference evidence="2" key="1">
    <citation type="submission" date="2022-10" db="EMBL/GenBank/DDBJ databases">
        <title>Culturing micro-colonial fungi from biological soil crusts in the Mojave desert and describing Neophaeococcomyces mojavensis, and introducing the new genera and species Taxawa tesnikishii.</title>
        <authorList>
            <person name="Kurbessoian T."/>
            <person name="Stajich J.E."/>
        </authorList>
    </citation>
    <scope>NUCLEOTIDE SEQUENCE</scope>
    <source>
        <strain evidence="2">TK_1</strain>
    </source>
</reference>
<comment type="caution">
    <text evidence="2">The sequence shown here is derived from an EMBL/GenBank/DDBJ whole genome shotgun (WGS) entry which is preliminary data.</text>
</comment>